<dbReference type="RefSeq" id="WP_074813911.1">
    <property type="nucleotide sequence ID" value="NZ_FOJX01000003.1"/>
</dbReference>
<name>A0A1I0WL05_SELRU</name>
<dbReference type="Proteomes" id="UP000183843">
    <property type="component" value="Unassembled WGS sequence"/>
</dbReference>
<dbReference type="InterPro" id="IPR038180">
    <property type="entry name" value="FlgT_N_sf"/>
</dbReference>
<feature type="signal peptide" evidence="2">
    <location>
        <begin position="1"/>
        <end position="21"/>
    </location>
</feature>
<keyword evidence="2" id="KW-0732">Signal</keyword>
<gene>
    <name evidence="3" type="ORF">SAMN05216587_10344</name>
</gene>
<sequence length="323" mass="37056">MRRLFMLIVTIIFIFTSLSYAAEKTINTTGMYIAGASESLNDAKQNAVKDAMRRATEEAGVLVSSYSKTHNMELTEDEVTVVATKIVKIISKRFDVQLLSDSEIKVIAYVEAVINTDSINEDIIKLKEKNNILTAENSNLSAENEKLKTKENSLNKLRDIVAKLKSSYYKYIPSINETVRDVKSDTGTDYQTCIYNYYIHMIQKNFNDAHSDLTWAFFTHWDKKGLSQANIKNKPYYIDDELFKLYMLRIESYLVQGDYVSAFDRMVAMGIKMKVFNYTPSADGVNTAYEYAVALQAYMNLNEPSKMKEIYDKYMHNRPDAVP</sequence>
<dbReference type="AlphaFoldDB" id="A0A1I0WL05"/>
<evidence type="ECO:0000313" key="4">
    <source>
        <dbReference type="Proteomes" id="UP000183843"/>
    </source>
</evidence>
<evidence type="ECO:0000313" key="3">
    <source>
        <dbReference type="EMBL" id="SFA88840.1"/>
    </source>
</evidence>
<organism evidence="3 4">
    <name type="scientific">Selenomonas ruminantium</name>
    <dbReference type="NCBI Taxonomy" id="971"/>
    <lineage>
        <taxon>Bacteria</taxon>
        <taxon>Bacillati</taxon>
        <taxon>Bacillota</taxon>
        <taxon>Negativicutes</taxon>
        <taxon>Selenomonadales</taxon>
        <taxon>Selenomonadaceae</taxon>
        <taxon>Selenomonas</taxon>
    </lineage>
</organism>
<protein>
    <recommendedName>
        <fullName evidence="5">LPP20 lipoprotein</fullName>
    </recommendedName>
</protein>
<feature type="coiled-coil region" evidence="1">
    <location>
        <begin position="123"/>
        <end position="167"/>
    </location>
</feature>
<evidence type="ECO:0000256" key="2">
    <source>
        <dbReference type="SAM" id="SignalP"/>
    </source>
</evidence>
<evidence type="ECO:0000256" key="1">
    <source>
        <dbReference type="SAM" id="Coils"/>
    </source>
</evidence>
<reference evidence="3 4" key="1">
    <citation type="submission" date="2016-10" db="EMBL/GenBank/DDBJ databases">
        <authorList>
            <person name="de Groot N.N."/>
        </authorList>
    </citation>
    <scope>NUCLEOTIDE SEQUENCE [LARGE SCALE GENOMIC DNA]</scope>
    <source>
        <strain evidence="3 4">L14</strain>
    </source>
</reference>
<feature type="chain" id="PRO_5010245867" description="LPP20 lipoprotein" evidence="2">
    <location>
        <begin position="22"/>
        <end position="323"/>
    </location>
</feature>
<accession>A0A1I0WL05</accession>
<evidence type="ECO:0008006" key="5">
    <source>
        <dbReference type="Google" id="ProtNLM"/>
    </source>
</evidence>
<keyword evidence="1" id="KW-0175">Coiled coil</keyword>
<proteinExistence type="predicted"/>
<dbReference type="Gene3D" id="3.30.1660.40">
    <property type="entry name" value="FlgT, N-terminal domain"/>
    <property type="match status" value="1"/>
</dbReference>
<dbReference type="EMBL" id="FOJX01000003">
    <property type="protein sequence ID" value="SFA88840.1"/>
    <property type="molecule type" value="Genomic_DNA"/>
</dbReference>